<dbReference type="VEuPathDB" id="FungiDB:FOC4_g10000402"/>
<dbReference type="VEuPathDB" id="FungiDB:FOZG_02165"/>
<evidence type="ECO:0000313" key="2">
    <source>
        <dbReference type="EMBL" id="RKK72140.1"/>
    </source>
</evidence>
<dbReference type="EMBL" id="MRCX01000103">
    <property type="protein sequence ID" value="RKK72140.1"/>
    <property type="molecule type" value="Genomic_DNA"/>
</dbReference>
<feature type="domain" description="NACHT-NTPase and P-loop NTPases N-terminal" evidence="1">
    <location>
        <begin position="10"/>
        <end position="131"/>
    </location>
</feature>
<sequence>MSGAEVLGIISGAITVIEATITLYKTAKDSSGLPPSLRDAASRLPLIQDSLTIASHGIQQDSQPPESYAALEAVLQACSEKAAQLHRIFEAMVPPTGATRTHRYLRAVKSFPQVDKANVLVEGILGDLQVLTLNHVVKAAAKEQIEELMSTRIRQTVEKRSSVVLHNTGIGMQYVHTGQGDQNVASNTATQVNGTFHGGTFNFTQT</sequence>
<organism evidence="2 3">
    <name type="scientific">Fusarium oxysporum</name>
    <name type="common">Fusarium vascular wilt</name>
    <dbReference type="NCBI Taxonomy" id="5507"/>
    <lineage>
        <taxon>Eukaryota</taxon>
        <taxon>Fungi</taxon>
        <taxon>Dikarya</taxon>
        <taxon>Ascomycota</taxon>
        <taxon>Pezizomycotina</taxon>
        <taxon>Sordariomycetes</taxon>
        <taxon>Hypocreomycetidae</taxon>
        <taxon>Hypocreales</taxon>
        <taxon>Nectriaceae</taxon>
        <taxon>Fusarium</taxon>
        <taxon>Fusarium oxysporum species complex</taxon>
    </lineage>
</organism>
<dbReference type="VEuPathDB" id="FungiDB:FOMG_02184"/>
<comment type="caution">
    <text evidence="2">The sequence shown here is derived from an EMBL/GenBank/DDBJ whole genome shotgun (WGS) entry which is preliminary data.</text>
</comment>
<dbReference type="InterPro" id="IPR031352">
    <property type="entry name" value="SesA"/>
</dbReference>
<reference evidence="2 3" key="1">
    <citation type="journal article" date="2018" name="Sci. Rep.">
        <title>Characterisation of pathogen-specific regions and novel effector candidates in Fusarium oxysporum f. sp. cepae.</title>
        <authorList>
            <person name="Armitage A.D."/>
            <person name="Taylor A."/>
            <person name="Sobczyk M.K."/>
            <person name="Baxter L."/>
            <person name="Greenfield B.P."/>
            <person name="Bates H.J."/>
            <person name="Wilson F."/>
            <person name="Jackson A.C."/>
            <person name="Ott S."/>
            <person name="Harrison R.J."/>
            <person name="Clarkson J.P."/>
        </authorList>
    </citation>
    <scope>NUCLEOTIDE SEQUENCE [LARGE SCALE GENOMIC DNA]</scope>
    <source>
        <strain evidence="2 3">Fo_A13</strain>
    </source>
</reference>
<accession>A0A420MVU8</accession>
<dbReference type="AlphaFoldDB" id="A0A420MVU8"/>
<dbReference type="VEuPathDB" id="FungiDB:FOC1_g10000883"/>
<protein>
    <recommendedName>
        <fullName evidence="1">NACHT-NTPase and P-loop NTPases N-terminal domain-containing protein</fullName>
    </recommendedName>
</protein>
<proteinExistence type="predicted"/>
<evidence type="ECO:0000259" key="1">
    <source>
        <dbReference type="Pfam" id="PF17107"/>
    </source>
</evidence>
<dbReference type="VEuPathDB" id="FungiDB:FOXG_01346"/>
<gene>
    <name evidence="2" type="ORF">BFJ69_g10403</name>
</gene>
<dbReference type="VEuPathDB" id="FungiDB:FOIG_11118"/>
<dbReference type="Proteomes" id="UP000285084">
    <property type="component" value="Unassembled WGS sequence"/>
</dbReference>
<name>A0A420MVU8_FUSOX</name>
<dbReference type="VEuPathDB" id="FungiDB:HZS61_001677"/>
<dbReference type="Pfam" id="PF17107">
    <property type="entry name" value="SesA"/>
    <property type="match status" value="1"/>
</dbReference>
<evidence type="ECO:0000313" key="3">
    <source>
        <dbReference type="Proteomes" id="UP000285084"/>
    </source>
</evidence>